<keyword evidence="2" id="KW-1185">Reference proteome</keyword>
<protein>
    <submittedName>
        <fullName evidence="1">Uncharacterized protein</fullName>
    </submittedName>
</protein>
<name>A0ACB0KK32_TRIPR</name>
<dbReference type="Proteomes" id="UP001177021">
    <property type="component" value="Unassembled WGS sequence"/>
</dbReference>
<comment type="caution">
    <text evidence="1">The sequence shown here is derived from an EMBL/GenBank/DDBJ whole genome shotgun (WGS) entry which is preliminary data.</text>
</comment>
<gene>
    <name evidence="1" type="ORF">MILVUS5_LOCUS23748</name>
</gene>
<dbReference type="EMBL" id="CASHSV030000311">
    <property type="protein sequence ID" value="CAJ2657125.1"/>
    <property type="molecule type" value="Genomic_DNA"/>
</dbReference>
<evidence type="ECO:0000313" key="2">
    <source>
        <dbReference type="Proteomes" id="UP001177021"/>
    </source>
</evidence>
<evidence type="ECO:0000313" key="1">
    <source>
        <dbReference type="EMBL" id="CAJ2657125.1"/>
    </source>
</evidence>
<proteinExistence type="predicted"/>
<reference evidence="1" key="1">
    <citation type="submission" date="2023-10" db="EMBL/GenBank/DDBJ databases">
        <authorList>
            <person name="Rodriguez Cubillos JULIANA M."/>
            <person name="De Vega J."/>
        </authorList>
    </citation>
    <scope>NUCLEOTIDE SEQUENCE</scope>
</reference>
<organism evidence="1 2">
    <name type="scientific">Trifolium pratense</name>
    <name type="common">Red clover</name>
    <dbReference type="NCBI Taxonomy" id="57577"/>
    <lineage>
        <taxon>Eukaryota</taxon>
        <taxon>Viridiplantae</taxon>
        <taxon>Streptophyta</taxon>
        <taxon>Embryophyta</taxon>
        <taxon>Tracheophyta</taxon>
        <taxon>Spermatophyta</taxon>
        <taxon>Magnoliopsida</taxon>
        <taxon>eudicotyledons</taxon>
        <taxon>Gunneridae</taxon>
        <taxon>Pentapetalae</taxon>
        <taxon>rosids</taxon>
        <taxon>fabids</taxon>
        <taxon>Fabales</taxon>
        <taxon>Fabaceae</taxon>
        <taxon>Papilionoideae</taxon>
        <taxon>50 kb inversion clade</taxon>
        <taxon>NPAAA clade</taxon>
        <taxon>Hologalegina</taxon>
        <taxon>IRL clade</taxon>
        <taxon>Trifolieae</taxon>
        <taxon>Trifolium</taxon>
    </lineage>
</organism>
<sequence length="180" mass="21033">MFILSQKLKSLKENLRIWNKDVFGNVFEHVKVCMVKLESVQSQINTVGHSDNLREQEKQAQKRTTLFDSTTKNQSYKKSTTTRVLQWLQELFLNNNTKVKKNGAAGEGRNRRALLDIRNVVTLKGVEVKPNSPVTRSFCEQLLANAETSLCQWRFDPLLHYSLHFRDLVWRTLLLFFLYS</sequence>
<accession>A0ACB0KK32</accession>